<dbReference type="InterPro" id="IPR029052">
    <property type="entry name" value="Metallo-depent_PP-like"/>
</dbReference>
<dbReference type="PANTHER" id="PTHR42850:SF7">
    <property type="entry name" value="BIS(5'-NUCLEOSYL)-TETRAPHOSPHATASE PRPE [ASYMMETRICAL]"/>
    <property type="match status" value="1"/>
</dbReference>
<accession>A0A239BZL5</accession>
<evidence type="ECO:0000259" key="1">
    <source>
        <dbReference type="Pfam" id="PF00149"/>
    </source>
</evidence>
<sequence>MGFRKVRLLSSAGEVERAVINYEHDHGGWWADAGPFDVIGDVHGCRAELEELLGELGYDLARDEQGRAVDAEHPAGRRALFVGDLVDRGPDSPGVLRLVMGMVAADHALCVSGNHENKLARALGGRNVQITHGLGRTLAQLEAEDDAFRRRVQDFCSGLVSHYVLDGGALVVAHAGLKESLQGRSSARVRAFALYGETTGETDEFGLPVRYP</sequence>
<feature type="domain" description="Calcineurin-like phosphoesterase" evidence="1">
    <location>
        <begin position="35"/>
        <end position="134"/>
    </location>
</feature>
<dbReference type="GO" id="GO:0005737">
    <property type="term" value="C:cytoplasm"/>
    <property type="evidence" value="ECO:0007669"/>
    <property type="project" value="TreeGrafter"/>
</dbReference>
<dbReference type="PANTHER" id="PTHR42850">
    <property type="entry name" value="METALLOPHOSPHOESTERASE"/>
    <property type="match status" value="1"/>
</dbReference>
<keyword evidence="3" id="KW-1185">Reference proteome</keyword>
<dbReference type="AlphaFoldDB" id="A0A239BZL5"/>
<reference evidence="3" key="1">
    <citation type="submission" date="2017-06" db="EMBL/GenBank/DDBJ databases">
        <authorList>
            <person name="Varghese N."/>
            <person name="Submissions S."/>
        </authorList>
    </citation>
    <scope>NUCLEOTIDE SEQUENCE [LARGE SCALE GENOMIC DNA]</scope>
    <source>
        <strain evidence="3">DSM 46839</strain>
    </source>
</reference>
<proteinExistence type="predicted"/>
<dbReference type="Proteomes" id="UP000198373">
    <property type="component" value="Unassembled WGS sequence"/>
</dbReference>
<evidence type="ECO:0000313" key="2">
    <source>
        <dbReference type="EMBL" id="SNS13437.1"/>
    </source>
</evidence>
<gene>
    <name evidence="2" type="ORF">SAMN06893096_102169</name>
</gene>
<dbReference type="Pfam" id="PF00149">
    <property type="entry name" value="Metallophos"/>
    <property type="match status" value="1"/>
</dbReference>
<evidence type="ECO:0000313" key="3">
    <source>
        <dbReference type="Proteomes" id="UP000198373"/>
    </source>
</evidence>
<name>A0A239BZL5_9ACTN</name>
<organism evidence="2 3">
    <name type="scientific">Geodermatophilus pulveris</name>
    <dbReference type="NCBI Taxonomy" id="1564159"/>
    <lineage>
        <taxon>Bacteria</taxon>
        <taxon>Bacillati</taxon>
        <taxon>Actinomycetota</taxon>
        <taxon>Actinomycetes</taxon>
        <taxon>Geodermatophilales</taxon>
        <taxon>Geodermatophilaceae</taxon>
        <taxon>Geodermatophilus</taxon>
    </lineage>
</organism>
<dbReference type="InterPro" id="IPR050126">
    <property type="entry name" value="Ap4A_hydrolase"/>
</dbReference>
<protein>
    <submittedName>
        <fullName evidence="2">Calcineurin-like phosphoesterase</fullName>
    </submittedName>
</protein>
<dbReference type="Gene3D" id="3.60.21.10">
    <property type="match status" value="1"/>
</dbReference>
<dbReference type="EMBL" id="FZOO01000002">
    <property type="protein sequence ID" value="SNS13437.1"/>
    <property type="molecule type" value="Genomic_DNA"/>
</dbReference>
<dbReference type="GO" id="GO:0016791">
    <property type="term" value="F:phosphatase activity"/>
    <property type="evidence" value="ECO:0007669"/>
    <property type="project" value="TreeGrafter"/>
</dbReference>
<dbReference type="SUPFAM" id="SSF56300">
    <property type="entry name" value="Metallo-dependent phosphatases"/>
    <property type="match status" value="1"/>
</dbReference>
<dbReference type="InterPro" id="IPR004843">
    <property type="entry name" value="Calcineurin-like_PHP"/>
</dbReference>